<dbReference type="Gene3D" id="1.20.1440.60">
    <property type="entry name" value="23S rRNA-intervening sequence"/>
    <property type="match status" value="1"/>
</dbReference>
<evidence type="ECO:0000313" key="1">
    <source>
        <dbReference type="EMBL" id="MDT0691176.1"/>
    </source>
</evidence>
<dbReference type="Proteomes" id="UP001261624">
    <property type="component" value="Unassembled WGS sequence"/>
</dbReference>
<dbReference type="PANTHER" id="PTHR38471">
    <property type="entry name" value="FOUR HELIX BUNDLE PROTEIN"/>
    <property type="match status" value="1"/>
</dbReference>
<dbReference type="EMBL" id="JAVRHM010000020">
    <property type="protein sequence ID" value="MDT0691176.1"/>
    <property type="molecule type" value="Genomic_DNA"/>
</dbReference>
<accession>A0ABU3E5A1</accession>
<dbReference type="CDD" id="cd16377">
    <property type="entry name" value="23S_rRNA_IVP_like"/>
    <property type="match status" value="1"/>
</dbReference>
<gene>
    <name evidence="1" type="ORF">RM549_15380</name>
</gene>
<keyword evidence="2" id="KW-1185">Reference proteome</keyword>
<sequence>MSAYKSFEDLEVYKKAISFTVKIFELQKKEELKTEFALKDQLKRATLSISNNIAEGFEREMDKEFIRFLYFSKGSAGEVRNILNVMKETEVLADEEHVVLKNEIISISKQLSNYIKLSLRGMGKSQVKMFSSFSL</sequence>
<dbReference type="InterPro" id="IPR012657">
    <property type="entry name" value="23S_rRNA-intervening_sequence"/>
</dbReference>
<organism evidence="1 2">
    <name type="scientific">Autumnicola patrickiae</name>
    <dbReference type="NCBI Taxonomy" id="3075591"/>
    <lineage>
        <taxon>Bacteria</taxon>
        <taxon>Pseudomonadati</taxon>
        <taxon>Bacteroidota</taxon>
        <taxon>Flavobacteriia</taxon>
        <taxon>Flavobacteriales</taxon>
        <taxon>Flavobacteriaceae</taxon>
        <taxon>Autumnicola</taxon>
    </lineage>
</organism>
<dbReference type="NCBIfam" id="TIGR02436">
    <property type="entry name" value="four helix bundle protein"/>
    <property type="match status" value="1"/>
</dbReference>
<reference evidence="1 2" key="1">
    <citation type="submission" date="2023-09" db="EMBL/GenBank/DDBJ databases">
        <authorList>
            <person name="Rey-Velasco X."/>
        </authorList>
    </citation>
    <scope>NUCLEOTIDE SEQUENCE [LARGE SCALE GENOMIC DNA]</scope>
    <source>
        <strain evidence="1 2">F188</strain>
    </source>
</reference>
<dbReference type="InterPro" id="IPR036583">
    <property type="entry name" value="23S_rRNA_IVS_sf"/>
</dbReference>
<protein>
    <submittedName>
        <fullName evidence="1">Four helix bundle protein</fullName>
    </submittedName>
</protein>
<comment type="caution">
    <text evidence="1">The sequence shown here is derived from an EMBL/GenBank/DDBJ whole genome shotgun (WGS) entry which is preliminary data.</text>
</comment>
<dbReference type="SUPFAM" id="SSF158446">
    <property type="entry name" value="IVS-encoded protein-like"/>
    <property type="match status" value="1"/>
</dbReference>
<dbReference type="PANTHER" id="PTHR38471:SF2">
    <property type="entry name" value="FOUR HELIX BUNDLE PROTEIN"/>
    <property type="match status" value="1"/>
</dbReference>
<name>A0ABU3E5A1_9FLAO</name>
<evidence type="ECO:0000313" key="2">
    <source>
        <dbReference type="Proteomes" id="UP001261624"/>
    </source>
</evidence>
<dbReference type="Pfam" id="PF05635">
    <property type="entry name" value="23S_rRNA_IVP"/>
    <property type="match status" value="1"/>
</dbReference>
<proteinExistence type="predicted"/>